<dbReference type="GO" id="GO:0000976">
    <property type="term" value="F:transcription cis-regulatory region binding"/>
    <property type="evidence" value="ECO:0007669"/>
    <property type="project" value="TreeGrafter"/>
</dbReference>
<proteinExistence type="predicted"/>
<dbReference type="PANTHER" id="PTHR30146">
    <property type="entry name" value="LACI-RELATED TRANSCRIPTIONAL REPRESSOR"/>
    <property type="match status" value="1"/>
</dbReference>
<keyword evidence="2" id="KW-0238">DNA-binding</keyword>
<dbReference type="PROSITE" id="PS50932">
    <property type="entry name" value="HTH_LACI_2"/>
    <property type="match status" value="1"/>
</dbReference>
<dbReference type="SMART" id="SM00354">
    <property type="entry name" value="HTH_LACI"/>
    <property type="match status" value="1"/>
</dbReference>
<dbReference type="Pfam" id="PF13377">
    <property type="entry name" value="Peripla_BP_3"/>
    <property type="match status" value="1"/>
</dbReference>
<dbReference type="Pfam" id="PF00356">
    <property type="entry name" value="LacI"/>
    <property type="match status" value="1"/>
</dbReference>
<keyword evidence="6" id="KW-1185">Reference proteome</keyword>
<dbReference type="SUPFAM" id="SSF53822">
    <property type="entry name" value="Periplasmic binding protein-like I"/>
    <property type="match status" value="1"/>
</dbReference>
<dbReference type="InterPro" id="IPR010982">
    <property type="entry name" value="Lambda_DNA-bd_dom_sf"/>
</dbReference>
<gene>
    <name evidence="5" type="ORF">DWZ83_05615</name>
</gene>
<dbReference type="CDD" id="cd01392">
    <property type="entry name" value="HTH_LacI"/>
    <property type="match status" value="1"/>
</dbReference>
<evidence type="ECO:0000313" key="5">
    <source>
        <dbReference type="EMBL" id="RHM11234.1"/>
    </source>
</evidence>
<keyword evidence="1" id="KW-0805">Transcription regulation</keyword>
<evidence type="ECO:0000259" key="4">
    <source>
        <dbReference type="PROSITE" id="PS50932"/>
    </source>
</evidence>
<evidence type="ECO:0000313" key="6">
    <source>
        <dbReference type="Proteomes" id="UP000284868"/>
    </source>
</evidence>
<dbReference type="AlphaFoldDB" id="A0A415PES9"/>
<dbReference type="Proteomes" id="UP000284868">
    <property type="component" value="Unassembled WGS sequence"/>
</dbReference>
<dbReference type="GeneID" id="92792979"/>
<dbReference type="GO" id="GO:0003700">
    <property type="term" value="F:DNA-binding transcription factor activity"/>
    <property type="evidence" value="ECO:0007669"/>
    <property type="project" value="TreeGrafter"/>
</dbReference>
<evidence type="ECO:0000256" key="3">
    <source>
        <dbReference type="ARBA" id="ARBA00023163"/>
    </source>
</evidence>
<dbReference type="Gene3D" id="1.10.260.40">
    <property type="entry name" value="lambda repressor-like DNA-binding domains"/>
    <property type="match status" value="1"/>
</dbReference>
<protein>
    <submittedName>
        <fullName evidence="5">LacI family transcriptional regulator</fullName>
    </submittedName>
</protein>
<dbReference type="InterPro" id="IPR046335">
    <property type="entry name" value="LacI/GalR-like_sensor"/>
</dbReference>
<evidence type="ECO:0000256" key="2">
    <source>
        <dbReference type="ARBA" id="ARBA00023125"/>
    </source>
</evidence>
<dbReference type="RefSeq" id="WP_004798498.1">
    <property type="nucleotide sequence ID" value="NZ_CABKNA010000005.1"/>
</dbReference>
<dbReference type="Gene3D" id="3.40.50.2300">
    <property type="match status" value="2"/>
</dbReference>
<dbReference type="EMBL" id="QRPK01000022">
    <property type="protein sequence ID" value="RHM11234.1"/>
    <property type="molecule type" value="Genomic_DNA"/>
</dbReference>
<accession>A0A415PES9</accession>
<keyword evidence="3" id="KW-0804">Transcription</keyword>
<dbReference type="SUPFAM" id="SSF47413">
    <property type="entry name" value="lambda repressor-like DNA-binding domains"/>
    <property type="match status" value="1"/>
</dbReference>
<dbReference type="PANTHER" id="PTHR30146:SF109">
    <property type="entry name" value="HTH-TYPE TRANSCRIPTIONAL REGULATOR GALS"/>
    <property type="match status" value="1"/>
</dbReference>
<dbReference type="CDD" id="cd06267">
    <property type="entry name" value="PBP1_LacI_sugar_binding-like"/>
    <property type="match status" value="1"/>
</dbReference>
<dbReference type="InterPro" id="IPR028082">
    <property type="entry name" value="Peripla_BP_I"/>
</dbReference>
<reference evidence="5 6" key="1">
    <citation type="submission" date="2018-08" db="EMBL/GenBank/DDBJ databases">
        <title>A genome reference for cultivated species of the human gut microbiota.</title>
        <authorList>
            <person name="Zou Y."/>
            <person name="Xue W."/>
            <person name="Luo G."/>
        </authorList>
    </citation>
    <scope>NUCLEOTIDE SEQUENCE [LARGE SCALE GENOMIC DNA]</scope>
    <source>
        <strain evidence="5 6">AF35-6BH</strain>
    </source>
</reference>
<comment type="caution">
    <text evidence="5">The sequence shown here is derived from an EMBL/GenBank/DDBJ whole genome shotgun (WGS) entry which is preliminary data.</text>
</comment>
<dbReference type="InterPro" id="IPR000843">
    <property type="entry name" value="HTH_LacI"/>
</dbReference>
<organism evidence="5 6">
    <name type="scientific">Amedibacillus dolichus</name>
    <dbReference type="NCBI Taxonomy" id="31971"/>
    <lineage>
        <taxon>Bacteria</taxon>
        <taxon>Bacillati</taxon>
        <taxon>Bacillota</taxon>
        <taxon>Erysipelotrichia</taxon>
        <taxon>Erysipelotrichales</taxon>
        <taxon>Erysipelotrichaceae</taxon>
        <taxon>Amedibacillus</taxon>
    </lineage>
</organism>
<name>A0A415PES9_9FIRM</name>
<sequence>MGKRNKITTRDIAQITGVSQTTVSMILSGKSDVSFKDETVRLVKEAAKKYHYVKPKANKKKVNKKTLLDTIVIFSPNVTNAYYSVIISNICKQAKRYHYHIFTLTTLREASLEKEYLYYLKTVQPTGIIFLYPPAAGNIEMINELAKSTIIVEIGDKPSGSVFDTIELNSIKSGKLVGQHLLALGHRNIAYISSPMSDKEIGRNDRYEGLKQASNNVHDPVHIECYTSTHEIFMNYPYENQEYMNGYQLCSEILQTKHPYTAFVGNNDMTAIGIMAALKDAGHSIPKDYAVCGFDNIPLAASEIISLTTIEHCSNEKGKEAVDLIANKKKESSRTRKTIRMEYEPKLIIRKSSQKNIK</sequence>
<dbReference type="OrthoDB" id="1776574at2"/>
<evidence type="ECO:0000256" key="1">
    <source>
        <dbReference type="ARBA" id="ARBA00023015"/>
    </source>
</evidence>
<feature type="domain" description="HTH lacI-type" evidence="4">
    <location>
        <begin position="7"/>
        <end position="64"/>
    </location>
</feature>